<dbReference type="InterPro" id="IPR034113">
    <property type="entry name" value="SCP_GAPR1-like"/>
</dbReference>
<keyword evidence="8" id="KW-0732">Signal</keyword>
<evidence type="ECO:0000313" key="11">
    <source>
        <dbReference type="Proteomes" id="UP001642540"/>
    </source>
</evidence>
<evidence type="ECO:0000256" key="2">
    <source>
        <dbReference type="ARBA" id="ARBA00022741"/>
    </source>
</evidence>
<dbReference type="PRINTS" id="PR00837">
    <property type="entry name" value="V5TPXLIKE"/>
</dbReference>
<feature type="chain" id="PRO_5047362044" description="Eph LBD domain-containing protein" evidence="8">
    <location>
        <begin position="19"/>
        <end position="796"/>
    </location>
</feature>
<comment type="subcellular location">
    <subcellularLocation>
        <location evidence="1">Membrane</location>
        <topology evidence="1">Single-pass membrane protein</topology>
    </subcellularLocation>
</comment>
<proteinExistence type="predicted"/>
<dbReference type="InterPro" id="IPR018244">
    <property type="entry name" value="Allrgn_V5/Tpx1_CS"/>
</dbReference>
<evidence type="ECO:0000256" key="6">
    <source>
        <dbReference type="PROSITE-ProRule" id="PRU00023"/>
    </source>
</evidence>
<keyword evidence="5" id="KW-0675">Receptor</keyword>
<dbReference type="SUPFAM" id="SSF55797">
    <property type="entry name" value="PR-1-like"/>
    <property type="match status" value="1"/>
</dbReference>
<keyword evidence="11" id="KW-1185">Reference proteome</keyword>
<dbReference type="EMBL" id="CAXLJM020000154">
    <property type="protein sequence ID" value="CAL8143320.1"/>
    <property type="molecule type" value="Genomic_DNA"/>
</dbReference>
<feature type="signal peptide" evidence="8">
    <location>
        <begin position="1"/>
        <end position="18"/>
    </location>
</feature>
<dbReference type="InterPro" id="IPR050449">
    <property type="entry name" value="Ephrin_rcpt_TKs"/>
</dbReference>
<feature type="repeat" description="ANK" evidence="6">
    <location>
        <begin position="420"/>
        <end position="457"/>
    </location>
</feature>
<keyword evidence="4" id="KW-0472">Membrane</keyword>
<dbReference type="SMART" id="SM00248">
    <property type="entry name" value="ANK"/>
    <property type="match status" value="4"/>
</dbReference>
<dbReference type="InterPro" id="IPR036770">
    <property type="entry name" value="Ankyrin_rpt-contain_sf"/>
</dbReference>
<dbReference type="Proteomes" id="UP001642540">
    <property type="component" value="Unassembled WGS sequence"/>
</dbReference>
<dbReference type="Gene3D" id="3.40.33.10">
    <property type="entry name" value="CAP"/>
    <property type="match status" value="1"/>
</dbReference>
<name>A0ABP1S4E3_9HEXA</name>
<protein>
    <recommendedName>
        <fullName evidence="9">Eph LBD domain-containing protein</fullName>
    </recommendedName>
</protein>
<dbReference type="SMART" id="SM00615">
    <property type="entry name" value="EPH_lbd"/>
    <property type="match status" value="1"/>
</dbReference>
<evidence type="ECO:0000256" key="1">
    <source>
        <dbReference type="ARBA" id="ARBA00004167"/>
    </source>
</evidence>
<dbReference type="InterPro" id="IPR014044">
    <property type="entry name" value="CAP_dom"/>
</dbReference>
<accession>A0ABP1S4E3</accession>
<evidence type="ECO:0000256" key="7">
    <source>
        <dbReference type="SAM" id="MobiDB-lite"/>
    </source>
</evidence>
<dbReference type="CDD" id="cd05382">
    <property type="entry name" value="CAP_GAPR1-like"/>
    <property type="match status" value="1"/>
</dbReference>
<dbReference type="PROSITE" id="PS51550">
    <property type="entry name" value="EPH_LBD"/>
    <property type="match status" value="1"/>
</dbReference>
<dbReference type="CDD" id="cd10319">
    <property type="entry name" value="EphR_LBD"/>
    <property type="match status" value="1"/>
</dbReference>
<sequence length="796" mass="89985">MRTFLVLCSSSIISAFNGWSIPDEAENSDIEGWPAESDNQGEEEAWSGWGSNFEDGEGWGWPSNSENDEFRESRQTSSLGRIAVAEHNKYRRRHKVPNLQGSSGLDASAQKYANYLASINVLKHSDNRKYGENLATSFMKSKEAAVRDAIKRWYDEIKDYKWGNPGFSLKTGHFTAVVWKATKQVGIGVAQNSKTKKYFVVAHYSPPGNMNNAVALMAMNFYCLLTRWAPPTTLTPVALVVNNVDVGNTLGSLHLEHGSALKTPNASEYTPTLKLLSLPSEGGKSARRVKLETVEKLEELNADNRNETLLELVNLVHIENQSVTKGLLSALDSREVIQNELIKRFLLDLASSEANLFDQKLRSLELIFQFKPELIEFKLGQHKRTPLQLVAEQTFENGKQLELIQMLIDNKANVNSWDHHNSTVLHWAVYCNASTDEVISLIKLLIESGAEPNSVNKWKETFVHYARYFSRNCALENDTLQIFQSNGVDFNAKQDNNLNVLDCAVANTRDVSFLKTLIAFGADWESKRPAGETILHFAAYYRNLPAFKLFKSFGINVNAADTGGGGGNFFVFGYRRYREILPRLVLLDTTQESSLAWHQYPQGSNAQTPGWNEESFTNFDKGINWRSYAVCDVAYQNVNNWLWTPFIERGPASRIYIEIQFSMRDCNLFPGTGLSCKETFSLLYYEFDAVTDEPPPLHWEHSLLDYTLIDRIAADEGRFTLNNEVIINTEVRSIPVVKKGVYFAFRDQGACISLLAIKVYYITCPEVTASFAFFPATPTCNRGLSYGYWWKWSCSL</sequence>
<dbReference type="Pfam" id="PF12796">
    <property type="entry name" value="Ank_2"/>
    <property type="match status" value="1"/>
</dbReference>
<evidence type="ECO:0000313" key="10">
    <source>
        <dbReference type="EMBL" id="CAL8143320.1"/>
    </source>
</evidence>
<evidence type="ECO:0000256" key="8">
    <source>
        <dbReference type="SAM" id="SignalP"/>
    </source>
</evidence>
<dbReference type="InterPro" id="IPR008979">
    <property type="entry name" value="Galactose-bd-like_sf"/>
</dbReference>
<dbReference type="PROSITE" id="PS50088">
    <property type="entry name" value="ANK_REPEAT"/>
    <property type="match status" value="2"/>
</dbReference>
<dbReference type="SMART" id="SM00198">
    <property type="entry name" value="SCP"/>
    <property type="match status" value="1"/>
</dbReference>
<keyword evidence="3" id="KW-0067">ATP-binding</keyword>
<dbReference type="InterPro" id="IPR001090">
    <property type="entry name" value="Ephrin_rcpt_lig-bd_dom"/>
</dbReference>
<keyword evidence="2" id="KW-0547">Nucleotide-binding</keyword>
<dbReference type="Pfam" id="PF01404">
    <property type="entry name" value="Ephrin_lbd"/>
    <property type="match status" value="1"/>
</dbReference>
<dbReference type="Gene3D" id="1.25.40.20">
    <property type="entry name" value="Ankyrin repeat-containing domain"/>
    <property type="match status" value="1"/>
</dbReference>
<dbReference type="PANTHER" id="PTHR46877:SF14">
    <property type="entry name" value="RECEPTOR PROTEIN-TYROSINE KINASE"/>
    <property type="match status" value="1"/>
</dbReference>
<feature type="repeat" description="ANK" evidence="6">
    <location>
        <begin position="530"/>
        <end position="562"/>
    </location>
</feature>
<dbReference type="Gene3D" id="2.60.120.260">
    <property type="entry name" value="Galactose-binding domain-like"/>
    <property type="match status" value="1"/>
</dbReference>
<dbReference type="InterPro" id="IPR001283">
    <property type="entry name" value="CRISP-related"/>
</dbReference>
<dbReference type="PROSITE" id="PS01009">
    <property type="entry name" value="CRISP_1"/>
    <property type="match status" value="1"/>
</dbReference>
<evidence type="ECO:0000259" key="9">
    <source>
        <dbReference type="PROSITE" id="PS51550"/>
    </source>
</evidence>
<gene>
    <name evidence="10" type="ORF">ODALV1_LOCUS29460</name>
</gene>
<dbReference type="SUPFAM" id="SSF49785">
    <property type="entry name" value="Galactose-binding domain-like"/>
    <property type="match status" value="1"/>
</dbReference>
<reference evidence="10 11" key="1">
    <citation type="submission" date="2024-08" db="EMBL/GenBank/DDBJ databases">
        <authorList>
            <person name="Cucini C."/>
            <person name="Frati F."/>
        </authorList>
    </citation>
    <scope>NUCLEOTIDE SEQUENCE [LARGE SCALE GENOMIC DNA]</scope>
</reference>
<comment type="caution">
    <text evidence="10">The sequence shown here is derived from an EMBL/GenBank/DDBJ whole genome shotgun (WGS) entry which is preliminary data.</text>
</comment>
<evidence type="ECO:0000256" key="4">
    <source>
        <dbReference type="ARBA" id="ARBA00023136"/>
    </source>
</evidence>
<keyword evidence="6" id="KW-0040">ANK repeat</keyword>
<feature type="domain" description="Eph LBD" evidence="9">
    <location>
        <begin position="582"/>
        <end position="769"/>
    </location>
</feature>
<evidence type="ECO:0000256" key="5">
    <source>
        <dbReference type="ARBA" id="ARBA00023170"/>
    </source>
</evidence>
<feature type="region of interest" description="Disordered" evidence="7">
    <location>
        <begin position="32"/>
        <end position="77"/>
    </location>
</feature>
<dbReference type="SUPFAM" id="SSF48403">
    <property type="entry name" value="Ankyrin repeat"/>
    <property type="match status" value="1"/>
</dbReference>
<dbReference type="InterPro" id="IPR035940">
    <property type="entry name" value="CAP_sf"/>
</dbReference>
<evidence type="ECO:0000256" key="3">
    <source>
        <dbReference type="ARBA" id="ARBA00022840"/>
    </source>
</evidence>
<organism evidence="10 11">
    <name type="scientific">Orchesella dallaii</name>
    <dbReference type="NCBI Taxonomy" id="48710"/>
    <lineage>
        <taxon>Eukaryota</taxon>
        <taxon>Metazoa</taxon>
        <taxon>Ecdysozoa</taxon>
        <taxon>Arthropoda</taxon>
        <taxon>Hexapoda</taxon>
        <taxon>Collembola</taxon>
        <taxon>Entomobryomorpha</taxon>
        <taxon>Entomobryoidea</taxon>
        <taxon>Orchesellidae</taxon>
        <taxon>Orchesellinae</taxon>
        <taxon>Orchesella</taxon>
    </lineage>
</organism>
<dbReference type="Pfam" id="PF00188">
    <property type="entry name" value="CAP"/>
    <property type="match status" value="1"/>
</dbReference>
<dbReference type="InterPro" id="IPR002110">
    <property type="entry name" value="Ankyrin_rpt"/>
</dbReference>
<dbReference type="PANTHER" id="PTHR46877">
    <property type="entry name" value="EPH RECEPTOR A5"/>
    <property type="match status" value="1"/>
</dbReference>